<dbReference type="EMBL" id="FP929055">
    <property type="protein sequence ID" value="CBL25891.1"/>
    <property type="molecule type" value="Genomic_DNA"/>
</dbReference>
<proteinExistence type="predicted"/>
<dbReference type="KEGG" id="rto:RTO_12520"/>
<reference evidence="1 2" key="1">
    <citation type="submission" date="2010-03" db="EMBL/GenBank/DDBJ databases">
        <title>The genome sequence of Ruminococcus torques L2-14.</title>
        <authorList>
            <consortium name="metaHIT consortium -- http://www.metahit.eu/"/>
            <person name="Pajon A."/>
            <person name="Turner K."/>
            <person name="Parkhill J."/>
            <person name="Duncan S."/>
            <person name="Flint H."/>
        </authorList>
    </citation>
    <scope>NUCLEOTIDE SEQUENCE [LARGE SCALE GENOMIC DNA]</scope>
    <source>
        <strain evidence="1 2">L2-14</strain>
    </source>
</reference>
<protein>
    <submittedName>
        <fullName evidence="1">Uncharacterized protein</fullName>
    </submittedName>
</protein>
<gene>
    <name evidence="1" type="ORF">RTO_12520</name>
</gene>
<dbReference type="HOGENOM" id="CLU_3348270_0_0_9"/>
<dbReference type="AlphaFoldDB" id="D4M3S9"/>
<sequence>MQLMGQKDIEGAKKIEISMGVKQGNFLLKVKTLLIQN</sequence>
<organism evidence="1 2">
    <name type="scientific">[Ruminococcus] torques L2-14</name>
    <dbReference type="NCBI Taxonomy" id="657313"/>
    <lineage>
        <taxon>Bacteria</taxon>
        <taxon>Bacillati</taxon>
        <taxon>Bacillota</taxon>
        <taxon>Clostridia</taxon>
        <taxon>Lachnospirales</taxon>
        <taxon>Lachnospiraceae</taxon>
        <taxon>Mediterraneibacter</taxon>
    </lineage>
</organism>
<dbReference type="PATRIC" id="fig|657313.3.peg.1042"/>
<evidence type="ECO:0000313" key="2">
    <source>
        <dbReference type="Proteomes" id="UP000008956"/>
    </source>
</evidence>
<reference evidence="1 2" key="2">
    <citation type="submission" date="2010-03" db="EMBL/GenBank/DDBJ databases">
        <authorList>
            <person name="Pajon A."/>
        </authorList>
    </citation>
    <scope>NUCLEOTIDE SEQUENCE [LARGE SCALE GENOMIC DNA]</scope>
    <source>
        <strain evidence="1 2">L2-14</strain>
    </source>
</reference>
<name>D4M3S9_9FIRM</name>
<dbReference type="Proteomes" id="UP000008956">
    <property type="component" value="Chromosome"/>
</dbReference>
<evidence type="ECO:0000313" key="1">
    <source>
        <dbReference type="EMBL" id="CBL25891.1"/>
    </source>
</evidence>
<accession>D4M3S9</accession>